<evidence type="ECO:0000313" key="2">
    <source>
        <dbReference type="EMBL" id="SVB12000.1"/>
    </source>
</evidence>
<proteinExistence type="predicted"/>
<accession>A0A382BDR0</accession>
<organism evidence="2">
    <name type="scientific">marine metagenome</name>
    <dbReference type="NCBI Taxonomy" id="408172"/>
    <lineage>
        <taxon>unclassified sequences</taxon>
        <taxon>metagenomes</taxon>
        <taxon>ecological metagenomes</taxon>
    </lineage>
</organism>
<protein>
    <submittedName>
        <fullName evidence="2">Uncharacterized protein</fullName>
    </submittedName>
</protein>
<dbReference type="EMBL" id="UINC01029380">
    <property type="protein sequence ID" value="SVB12000.1"/>
    <property type="molecule type" value="Genomic_DNA"/>
</dbReference>
<evidence type="ECO:0000256" key="1">
    <source>
        <dbReference type="SAM" id="MobiDB-lite"/>
    </source>
</evidence>
<reference evidence="2" key="1">
    <citation type="submission" date="2018-05" db="EMBL/GenBank/DDBJ databases">
        <authorList>
            <person name="Lanie J.A."/>
            <person name="Ng W.-L."/>
            <person name="Kazmierczak K.M."/>
            <person name="Andrzejewski T.M."/>
            <person name="Davidsen T.M."/>
            <person name="Wayne K.J."/>
            <person name="Tettelin H."/>
            <person name="Glass J.I."/>
            <person name="Rusch D."/>
            <person name="Podicherti R."/>
            <person name="Tsui H.-C.T."/>
            <person name="Winkler M.E."/>
        </authorList>
    </citation>
    <scope>NUCLEOTIDE SEQUENCE</scope>
</reference>
<dbReference type="AlphaFoldDB" id="A0A382BDR0"/>
<gene>
    <name evidence="2" type="ORF">METZ01_LOCUS164854</name>
</gene>
<sequence>MDRNAKKLQSQKDSKVQEAEKARMKRNRQNFWDIKRIIGNAEIGSGSIHEAGYGEALTLIKKVIDKDKDWDMYHRIDKDES</sequence>
<feature type="region of interest" description="Disordered" evidence="1">
    <location>
        <begin position="1"/>
        <end position="24"/>
    </location>
</feature>
<feature type="compositionally biased region" description="Basic and acidic residues" evidence="1">
    <location>
        <begin position="1"/>
        <end position="22"/>
    </location>
</feature>
<name>A0A382BDR0_9ZZZZ</name>